<dbReference type="Pfam" id="PF02779">
    <property type="entry name" value="Transket_pyr"/>
    <property type="match status" value="1"/>
</dbReference>
<feature type="site" description="Important for catalytic activity" evidence="17">
    <location>
        <position position="28"/>
    </location>
</feature>
<evidence type="ECO:0000256" key="18">
    <source>
        <dbReference type="RuleBase" id="RU004996"/>
    </source>
</evidence>
<feature type="binding site" evidence="14">
    <location>
        <position position="476"/>
    </location>
    <ligand>
        <name>substrate</name>
    </ligand>
</feature>
<dbReference type="EMBL" id="VICE01000035">
    <property type="protein sequence ID" value="TQD50707.1"/>
    <property type="molecule type" value="Genomic_DNA"/>
</dbReference>
<comment type="function">
    <text evidence="18">Catalyzes the transfer of a two-carbon ketol group from a ketose donor to an aldose acceptor, via a covalent intermediate with the cofactor thiamine pyrophosphate.</text>
</comment>
<dbReference type="Pfam" id="PF22613">
    <property type="entry name" value="Transketolase_C_1"/>
    <property type="match status" value="1"/>
</dbReference>
<evidence type="ECO:0000256" key="3">
    <source>
        <dbReference type="ARBA" id="ARBA00007131"/>
    </source>
</evidence>
<evidence type="ECO:0000256" key="12">
    <source>
        <dbReference type="NCBIfam" id="TIGR00232"/>
    </source>
</evidence>
<accession>A0A508AMK8</accession>
<evidence type="ECO:0000256" key="14">
    <source>
        <dbReference type="PIRSR" id="PIRSR605478-2"/>
    </source>
</evidence>
<comment type="cofactor">
    <cofactor evidence="1">
        <name>Ca(2+)</name>
        <dbReference type="ChEBI" id="CHEBI:29108"/>
    </cofactor>
</comment>
<feature type="binding site" evidence="15">
    <location>
        <begin position="116"/>
        <end position="118"/>
    </location>
    <ligand>
        <name>thiamine diphosphate</name>
        <dbReference type="ChEBI" id="CHEBI:58937"/>
    </ligand>
</feature>
<keyword evidence="8 18" id="KW-0106">Calcium</keyword>
<feature type="binding site" evidence="14">
    <location>
        <position position="523"/>
    </location>
    <ligand>
        <name>substrate</name>
    </ligand>
</feature>
<dbReference type="CDD" id="cd02012">
    <property type="entry name" value="TPP_TK"/>
    <property type="match status" value="1"/>
</dbReference>
<keyword evidence="7 16" id="KW-0479">Metal-binding</keyword>
<dbReference type="CDD" id="cd07033">
    <property type="entry name" value="TPP_PYR_DXS_TK_like"/>
    <property type="match status" value="1"/>
</dbReference>
<comment type="catalytic activity">
    <reaction evidence="11 18">
        <text>D-sedoheptulose 7-phosphate + D-glyceraldehyde 3-phosphate = aldehydo-D-ribose 5-phosphate + D-xylulose 5-phosphate</text>
        <dbReference type="Rhea" id="RHEA:10508"/>
        <dbReference type="ChEBI" id="CHEBI:57483"/>
        <dbReference type="ChEBI" id="CHEBI:57737"/>
        <dbReference type="ChEBI" id="CHEBI:58273"/>
        <dbReference type="ChEBI" id="CHEBI:59776"/>
        <dbReference type="EC" id="2.2.1.1"/>
    </reaction>
</comment>
<dbReference type="SUPFAM" id="SSF52922">
    <property type="entry name" value="TK C-terminal domain-like"/>
    <property type="match status" value="1"/>
</dbReference>
<comment type="cofactor">
    <cofactor evidence="18">
        <name>Mg(2+)</name>
        <dbReference type="ChEBI" id="CHEBI:18420"/>
    </cofactor>
    <cofactor evidence="18">
        <name>Ca(2+)</name>
        <dbReference type="ChEBI" id="CHEBI:29108"/>
    </cofactor>
    <cofactor evidence="18">
        <name>Mn(2+)</name>
        <dbReference type="ChEBI" id="CHEBI:29035"/>
    </cofactor>
    <cofactor evidence="18">
        <name>Co(2+)</name>
        <dbReference type="ChEBI" id="CHEBI:48828"/>
    </cofactor>
    <text evidence="18">Binds 1 Mg(2+) ion per subunit. Can also utilize other divalent metal cations, such as Ca(2+), Mn(2+) and Co(2+).</text>
</comment>
<dbReference type="FunFam" id="3.40.50.920:FF:000003">
    <property type="entry name" value="Transketolase"/>
    <property type="match status" value="1"/>
</dbReference>
<dbReference type="InterPro" id="IPR029061">
    <property type="entry name" value="THDP-binding"/>
</dbReference>
<dbReference type="InterPro" id="IPR020826">
    <property type="entry name" value="Transketolase_BS"/>
</dbReference>
<feature type="binding site" evidence="15">
    <location>
        <position position="158"/>
    </location>
    <ligand>
        <name>thiamine diphosphate</name>
        <dbReference type="ChEBI" id="CHEBI:58937"/>
    </ligand>
</feature>
<comment type="cofactor">
    <cofactor evidence="16">
        <name>Mg(2+)</name>
        <dbReference type="ChEBI" id="CHEBI:18420"/>
    </cofactor>
    <text evidence="16">Binds 1 Mg(2+) ion per subunit. Can also utilize other divalent metal cations, such as Ca(2+), Mn(2+) and Co(2+).</text>
</comment>
<organism evidence="20 21">
    <name type="scientific">Marilutibacter aestuarii</name>
    <dbReference type="NCBI Taxonomy" id="1706195"/>
    <lineage>
        <taxon>Bacteria</taxon>
        <taxon>Pseudomonadati</taxon>
        <taxon>Pseudomonadota</taxon>
        <taxon>Gammaproteobacteria</taxon>
        <taxon>Lysobacterales</taxon>
        <taxon>Lysobacteraceae</taxon>
        <taxon>Marilutibacter</taxon>
    </lineage>
</organism>
<dbReference type="PANTHER" id="PTHR43522">
    <property type="entry name" value="TRANSKETOLASE"/>
    <property type="match status" value="1"/>
</dbReference>
<feature type="binding site" evidence="15">
    <location>
        <position position="187"/>
    </location>
    <ligand>
        <name>thiamine diphosphate</name>
        <dbReference type="ChEBI" id="CHEBI:58937"/>
    </ligand>
</feature>
<gene>
    <name evidence="20" type="primary">tkt</name>
    <name evidence="20" type="ORF">FKV25_03505</name>
</gene>
<keyword evidence="21" id="KW-1185">Reference proteome</keyword>
<feature type="binding site" evidence="15">
    <location>
        <position position="68"/>
    </location>
    <ligand>
        <name>thiamine diphosphate</name>
        <dbReference type="ChEBI" id="CHEBI:58937"/>
    </ligand>
</feature>
<keyword evidence="10 15" id="KW-0786">Thiamine pyrophosphate</keyword>
<comment type="caution">
    <text evidence="20">The sequence shown here is derived from an EMBL/GenBank/DDBJ whole genome shotgun (WGS) entry which is preliminary data.</text>
</comment>
<dbReference type="SMART" id="SM00861">
    <property type="entry name" value="Transket_pyr"/>
    <property type="match status" value="1"/>
</dbReference>
<feature type="binding site" evidence="14">
    <location>
        <position position="28"/>
    </location>
    <ligand>
        <name>substrate</name>
    </ligand>
</feature>
<feature type="site" description="Important for catalytic activity" evidence="17">
    <location>
        <position position="263"/>
    </location>
</feature>
<dbReference type="InterPro" id="IPR049557">
    <property type="entry name" value="Transketolase_CS"/>
</dbReference>
<dbReference type="InterPro" id="IPR005474">
    <property type="entry name" value="Transketolase_N"/>
</dbReference>
<dbReference type="GO" id="GO:0004802">
    <property type="term" value="F:transketolase activity"/>
    <property type="evidence" value="ECO:0007669"/>
    <property type="project" value="UniProtKB-UniRule"/>
</dbReference>
<dbReference type="AlphaFoldDB" id="A0A508AMK8"/>
<dbReference type="Pfam" id="PF00456">
    <property type="entry name" value="Transketolase_N"/>
    <property type="match status" value="1"/>
</dbReference>
<dbReference type="RefSeq" id="WP_141517411.1">
    <property type="nucleotide sequence ID" value="NZ_VICE01000035.1"/>
</dbReference>
<dbReference type="OrthoDB" id="8732661at2"/>
<evidence type="ECO:0000256" key="15">
    <source>
        <dbReference type="PIRSR" id="PIRSR605478-3"/>
    </source>
</evidence>
<comment type="subunit">
    <text evidence="4 18">Homodimer.</text>
</comment>
<evidence type="ECO:0000313" key="21">
    <source>
        <dbReference type="Proteomes" id="UP000318212"/>
    </source>
</evidence>
<evidence type="ECO:0000256" key="10">
    <source>
        <dbReference type="ARBA" id="ARBA00023052"/>
    </source>
</evidence>
<evidence type="ECO:0000256" key="13">
    <source>
        <dbReference type="PIRSR" id="PIRSR605478-1"/>
    </source>
</evidence>
<dbReference type="GO" id="GO:0009052">
    <property type="term" value="P:pentose-phosphate shunt, non-oxidative branch"/>
    <property type="evidence" value="ECO:0007669"/>
    <property type="project" value="UniProtKB-ARBA"/>
</dbReference>
<comment type="similarity">
    <text evidence="3 18">Belongs to the transketolase family.</text>
</comment>
<feature type="domain" description="Transketolase-like pyrimidine-binding" evidence="19">
    <location>
        <begin position="357"/>
        <end position="528"/>
    </location>
</feature>
<dbReference type="PROSITE" id="PS00801">
    <property type="entry name" value="TRANSKETOLASE_1"/>
    <property type="match status" value="1"/>
</dbReference>
<feature type="binding site" evidence="15">
    <location>
        <position position="263"/>
    </location>
    <ligand>
        <name>thiamine diphosphate</name>
        <dbReference type="ChEBI" id="CHEBI:58937"/>
    </ligand>
</feature>
<feature type="binding site" evidence="14">
    <location>
        <position position="387"/>
    </location>
    <ligand>
        <name>substrate</name>
    </ligand>
</feature>
<dbReference type="PROSITE" id="PS00802">
    <property type="entry name" value="TRANSKETOLASE_2"/>
    <property type="match status" value="1"/>
</dbReference>
<keyword evidence="9 16" id="KW-0460">Magnesium</keyword>
<evidence type="ECO:0000256" key="8">
    <source>
        <dbReference type="ARBA" id="ARBA00022837"/>
    </source>
</evidence>
<feature type="binding site" evidence="16">
    <location>
        <position position="187"/>
    </location>
    <ligand>
        <name>Mg(2+)</name>
        <dbReference type="ChEBI" id="CHEBI:18420"/>
    </ligand>
</feature>
<evidence type="ECO:0000313" key="20">
    <source>
        <dbReference type="EMBL" id="TQD50707.1"/>
    </source>
</evidence>
<dbReference type="InterPro" id="IPR055152">
    <property type="entry name" value="Transketolase-like_C_2"/>
</dbReference>
<dbReference type="Gene3D" id="3.40.50.920">
    <property type="match status" value="1"/>
</dbReference>
<evidence type="ECO:0000256" key="11">
    <source>
        <dbReference type="ARBA" id="ARBA00049473"/>
    </source>
</evidence>
<proteinExistence type="inferred from homology"/>
<dbReference type="InterPro" id="IPR005475">
    <property type="entry name" value="Transketolase-like_Pyr-bd"/>
</dbReference>
<dbReference type="GO" id="GO:0005829">
    <property type="term" value="C:cytosol"/>
    <property type="evidence" value="ECO:0007669"/>
    <property type="project" value="TreeGrafter"/>
</dbReference>
<evidence type="ECO:0000256" key="7">
    <source>
        <dbReference type="ARBA" id="ARBA00022723"/>
    </source>
</evidence>
<evidence type="ECO:0000256" key="6">
    <source>
        <dbReference type="ARBA" id="ARBA00022679"/>
    </source>
</evidence>
<dbReference type="EC" id="2.2.1.1" evidence="5 12"/>
<dbReference type="InterPro" id="IPR009014">
    <property type="entry name" value="Transketo_C/PFOR_II"/>
</dbReference>
<dbReference type="Gene3D" id="3.40.50.970">
    <property type="match status" value="2"/>
</dbReference>
<feature type="binding site" evidence="16">
    <location>
        <position position="157"/>
    </location>
    <ligand>
        <name>Mg(2+)</name>
        <dbReference type="ChEBI" id="CHEBI:18420"/>
    </ligand>
</feature>
<dbReference type="GO" id="GO:0046872">
    <property type="term" value="F:metal ion binding"/>
    <property type="evidence" value="ECO:0007669"/>
    <property type="project" value="UniProtKB-KW"/>
</dbReference>
<name>A0A508AMK8_9GAMM</name>
<evidence type="ECO:0000256" key="17">
    <source>
        <dbReference type="PIRSR" id="PIRSR605478-5"/>
    </source>
</evidence>
<keyword evidence="6 18" id="KW-0808">Transferase</keyword>
<evidence type="ECO:0000256" key="2">
    <source>
        <dbReference type="ARBA" id="ARBA00001941"/>
    </source>
</evidence>
<feature type="binding site" evidence="14">
    <location>
        <position position="263"/>
    </location>
    <ligand>
        <name>substrate</name>
    </ligand>
</feature>
<evidence type="ECO:0000259" key="19">
    <source>
        <dbReference type="SMART" id="SM00861"/>
    </source>
</evidence>
<dbReference type="FunFam" id="3.40.50.970:FF:000004">
    <property type="entry name" value="Transketolase"/>
    <property type="match status" value="1"/>
</dbReference>
<feature type="binding site" evidence="14">
    <location>
        <position position="472"/>
    </location>
    <ligand>
        <name>substrate</name>
    </ligand>
</feature>
<feature type="binding site" evidence="14">
    <location>
        <position position="464"/>
    </location>
    <ligand>
        <name>substrate</name>
    </ligand>
</feature>
<comment type="cofactor">
    <cofactor evidence="15">
        <name>thiamine diphosphate</name>
        <dbReference type="ChEBI" id="CHEBI:58937"/>
    </cofactor>
    <text evidence="15">Binds 1 thiamine pyrophosphate per subunit. During the reaction, the substrate forms a covalent intermediate with the cofactor.</text>
</comment>
<feature type="binding site" evidence="14">
    <location>
        <position position="360"/>
    </location>
    <ligand>
        <name>substrate</name>
    </ligand>
</feature>
<comment type="cofactor">
    <cofactor evidence="2">
        <name>Co(2+)</name>
        <dbReference type="ChEBI" id="CHEBI:48828"/>
    </cofactor>
</comment>
<feature type="binding site" evidence="16">
    <location>
        <position position="189"/>
    </location>
    <ligand>
        <name>Mg(2+)</name>
        <dbReference type="ChEBI" id="CHEBI:18420"/>
    </ligand>
</feature>
<evidence type="ECO:0000256" key="9">
    <source>
        <dbReference type="ARBA" id="ARBA00022842"/>
    </source>
</evidence>
<feature type="active site" description="Proton donor" evidence="13">
    <location>
        <position position="414"/>
    </location>
</feature>
<protein>
    <recommendedName>
        <fullName evidence="5 12">Transketolase</fullName>
        <ecNumber evidence="5 12">2.2.1.1</ecNumber>
    </recommendedName>
</protein>
<reference evidence="20 21" key="1">
    <citation type="submission" date="2019-06" db="EMBL/GenBank/DDBJ databases">
        <title>Lysobacter alkalisoli sp. nov. isolated from saline soil.</title>
        <authorList>
            <person name="Sun J.-Q."/>
            <person name="Xu L."/>
        </authorList>
    </citation>
    <scope>NUCLEOTIDE SEQUENCE [LARGE SCALE GENOMIC DNA]</scope>
    <source>
        <strain evidence="20 21">JCM 31130</strain>
    </source>
</reference>
<evidence type="ECO:0000256" key="5">
    <source>
        <dbReference type="ARBA" id="ARBA00013152"/>
    </source>
</evidence>
<dbReference type="InterPro" id="IPR005478">
    <property type="entry name" value="Transketolase_bac-like"/>
</dbReference>
<sequence>MTTPSRRDLANAIRFLAIDAVQAANSGHPGMPMGMADIAEVLWNDYYSHNPNNPKWFNRDRFVLSNGHGSMLQYALLHLSGYDLSIEDLKHFRQLGYKTPGHPENFMTPGIETTTGPLGQGFANAVGMALAEKLLAQRFNRPEFQVVDHRTWVFMGDGCLMEGISHEAASLAGTWGLGKLVAFWDDNRISIDGDTQGWFTDDTPARFEAYGWNVVRGVDGHDADAIKQAIEVALASSNKPTLVCCRTTIGYGSPAKAGKESSHGAPLGADEVAATREALGWAHGAFDIPQALRDGWHAGNAGLVREDQWNTLFDAYAAQFPTEATELTRRSHGELPEGFLADADAYIARLQADGPVVASRKASQMAIEAFAPLLPELVGGSADLAHSNLTLWKGSKSVASDAADANYVYYGVREFAMTAISNGLNLHGGFIPYDATFLVFSDYARNAVRMSALMGAQAIHVYTHDSIGLGEDGPTHQPIEHLASLRYIPDNDVWRPCDAVESAVAWKAAITRHDGPSCLVFSRQNLDHQARDAAQVAAIARGGYVLKDSVGAPETILLATGSEVGLAMQAAERLGDSVRVVSMPSTDVFDRQDEAYRESVLPRACRRRVAVEAGVSDFWRKYVGLDGAVIGIDTFGASAPIKPLMEHFGFTVDKAVEAARALA</sequence>
<dbReference type="NCBIfam" id="TIGR00232">
    <property type="entry name" value="tktlase_bact"/>
    <property type="match status" value="1"/>
</dbReference>
<evidence type="ECO:0000256" key="4">
    <source>
        <dbReference type="ARBA" id="ARBA00011738"/>
    </source>
</evidence>
<dbReference type="Proteomes" id="UP000318212">
    <property type="component" value="Unassembled WGS sequence"/>
</dbReference>
<evidence type="ECO:0000256" key="1">
    <source>
        <dbReference type="ARBA" id="ARBA00001913"/>
    </source>
</evidence>
<dbReference type="PANTHER" id="PTHR43522:SF2">
    <property type="entry name" value="TRANSKETOLASE 1-RELATED"/>
    <property type="match status" value="1"/>
</dbReference>
<dbReference type="FunFam" id="3.40.50.970:FF:000003">
    <property type="entry name" value="Transketolase"/>
    <property type="match status" value="1"/>
</dbReference>
<dbReference type="InterPro" id="IPR033247">
    <property type="entry name" value="Transketolase_fam"/>
</dbReference>
<evidence type="ECO:0000256" key="16">
    <source>
        <dbReference type="PIRSR" id="PIRSR605478-4"/>
    </source>
</evidence>
<dbReference type="SUPFAM" id="SSF52518">
    <property type="entry name" value="Thiamin diphosphate-binding fold (THDP-binding)"/>
    <property type="match status" value="2"/>
</dbReference>
<feature type="binding site" evidence="15">
    <location>
        <position position="440"/>
    </location>
    <ligand>
        <name>thiamine diphosphate</name>
        <dbReference type="ChEBI" id="CHEBI:58937"/>
    </ligand>
</feature>